<protein>
    <submittedName>
        <fullName evidence="2">Uncharacterized protein</fullName>
    </submittedName>
</protein>
<keyword evidence="1" id="KW-0812">Transmembrane</keyword>
<dbReference type="AlphaFoldDB" id="A0A821GE39"/>
<dbReference type="Proteomes" id="UP000663862">
    <property type="component" value="Unassembled WGS sequence"/>
</dbReference>
<proteinExistence type="predicted"/>
<sequence>VGKLTQVPLVLLCNSCVLLVIMVFSLSLLESIRAAVTANKAQKQTPIRINSFRLMTDETMHTDDDQFVKTSIQIRQVQGTFPSSFCTAVYLAIEMLEDEETFEKY</sequence>
<reference evidence="2" key="1">
    <citation type="submission" date="2021-02" db="EMBL/GenBank/DDBJ databases">
        <authorList>
            <person name="Nowell W R."/>
        </authorList>
    </citation>
    <scope>NUCLEOTIDE SEQUENCE</scope>
</reference>
<dbReference type="EMBL" id="CAJOBQ010005925">
    <property type="protein sequence ID" value="CAF4664342.1"/>
    <property type="molecule type" value="Genomic_DNA"/>
</dbReference>
<feature type="non-terminal residue" evidence="2">
    <location>
        <position position="1"/>
    </location>
</feature>
<accession>A0A821GE39</accession>
<name>A0A821GE39_9BILA</name>
<gene>
    <name evidence="2" type="ORF">TSG867_LOCUS31518</name>
</gene>
<evidence type="ECO:0000313" key="3">
    <source>
        <dbReference type="Proteomes" id="UP000663862"/>
    </source>
</evidence>
<evidence type="ECO:0000256" key="1">
    <source>
        <dbReference type="SAM" id="Phobius"/>
    </source>
</evidence>
<keyword evidence="1" id="KW-1133">Transmembrane helix</keyword>
<evidence type="ECO:0000313" key="2">
    <source>
        <dbReference type="EMBL" id="CAF4664342.1"/>
    </source>
</evidence>
<keyword evidence="1" id="KW-0472">Membrane</keyword>
<feature type="transmembrane region" description="Helical" evidence="1">
    <location>
        <begin position="6"/>
        <end position="29"/>
    </location>
</feature>
<organism evidence="2 3">
    <name type="scientific">Rotaria socialis</name>
    <dbReference type="NCBI Taxonomy" id="392032"/>
    <lineage>
        <taxon>Eukaryota</taxon>
        <taxon>Metazoa</taxon>
        <taxon>Spiralia</taxon>
        <taxon>Gnathifera</taxon>
        <taxon>Rotifera</taxon>
        <taxon>Eurotatoria</taxon>
        <taxon>Bdelloidea</taxon>
        <taxon>Philodinida</taxon>
        <taxon>Philodinidae</taxon>
        <taxon>Rotaria</taxon>
    </lineage>
</organism>
<comment type="caution">
    <text evidence="2">The sequence shown here is derived from an EMBL/GenBank/DDBJ whole genome shotgun (WGS) entry which is preliminary data.</text>
</comment>